<dbReference type="Proteomes" id="UP000256328">
    <property type="component" value="Unassembled WGS sequence"/>
</dbReference>
<comment type="caution">
    <text evidence="10">The sequence shown here is derived from an EMBL/GenBank/DDBJ whole genome shotgun (WGS) entry which is preliminary data.</text>
</comment>
<accession>A0A3D8SI19</accession>
<evidence type="ECO:0000256" key="5">
    <source>
        <dbReference type="ARBA" id="ARBA00023002"/>
    </source>
</evidence>
<dbReference type="PANTHER" id="PTHR33577:SF18">
    <property type="entry name" value="HEME HALOPEROXIDASE FAMILY PROFILE DOMAIN-CONTAINING PROTEIN"/>
    <property type="match status" value="1"/>
</dbReference>
<evidence type="ECO:0000313" key="11">
    <source>
        <dbReference type="Proteomes" id="UP000256328"/>
    </source>
</evidence>
<proteinExistence type="inferred from homology"/>
<dbReference type="Gene3D" id="1.10.489.10">
    <property type="entry name" value="Chloroperoxidase-like"/>
    <property type="match status" value="1"/>
</dbReference>
<keyword evidence="4" id="KW-0479">Metal-binding</keyword>
<dbReference type="PROSITE" id="PS51405">
    <property type="entry name" value="HEME_HALOPEROXIDASE"/>
    <property type="match status" value="1"/>
</dbReference>
<feature type="chain" id="PRO_5017718601" description="Heme haloperoxidase family profile domain-containing protein" evidence="8">
    <location>
        <begin position="20"/>
        <end position="282"/>
    </location>
</feature>
<evidence type="ECO:0000256" key="8">
    <source>
        <dbReference type="SAM" id="SignalP"/>
    </source>
</evidence>
<keyword evidence="8" id="KW-0732">Signal</keyword>
<dbReference type="Pfam" id="PF01328">
    <property type="entry name" value="Peroxidase_2"/>
    <property type="match status" value="1"/>
</dbReference>
<evidence type="ECO:0000256" key="7">
    <source>
        <dbReference type="ARBA" id="ARBA00025795"/>
    </source>
</evidence>
<feature type="domain" description="Heme haloperoxidase family profile" evidence="9">
    <location>
        <begin position="52"/>
        <end position="266"/>
    </location>
</feature>
<dbReference type="GO" id="GO:0046872">
    <property type="term" value="F:metal ion binding"/>
    <property type="evidence" value="ECO:0007669"/>
    <property type="project" value="UniProtKB-KW"/>
</dbReference>
<feature type="signal peptide" evidence="8">
    <location>
        <begin position="1"/>
        <end position="19"/>
    </location>
</feature>
<keyword evidence="2" id="KW-0575">Peroxidase</keyword>
<evidence type="ECO:0000256" key="2">
    <source>
        <dbReference type="ARBA" id="ARBA00022559"/>
    </source>
</evidence>
<keyword evidence="3" id="KW-0349">Heme</keyword>
<evidence type="ECO:0000256" key="3">
    <source>
        <dbReference type="ARBA" id="ARBA00022617"/>
    </source>
</evidence>
<protein>
    <recommendedName>
        <fullName evidence="9">Heme haloperoxidase family profile domain-containing protein</fullName>
    </recommendedName>
</protein>
<dbReference type="GO" id="GO:0004601">
    <property type="term" value="F:peroxidase activity"/>
    <property type="evidence" value="ECO:0007669"/>
    <property type="project" value="UniProtKB-KW"/>
</dbReference>
<dbReference type="AlphaFoldDB" id="A0A3D8SI19"/>
<name>A0A3D8SI19_9HELO</name>
<dbReference type="SUPFAM" id="SSF47571">
    <property type="entry name" value="Cloroperoxidase"/>
    <property type="match status" value="1"/>
</dbReference>
<comment type="similarity">
    <text evidence="7">Belongs to the chloroperoxidase family.</text>
</comment>
<keyword evidence="11" id="KW-1185">Reference proteome</keyword>
<reference evidence="10 11" key="1">
    <citation type="journal article" date="2018" name="IMA Fungus">
        <title>IMA Genome-F 9: Draft genome sequence of Annulohypoxylon stygium, Aspergillus mulundensis, Berkeleyomyces basicola (syn. Thielaviopsis basicola), Ceratocystis smalleyi, two Cercospora beticola strains, Coleophoma cylindrospora, Fusarium fracticaudum, Phialophora cf. hyalina, and Morchella septimelata.</title>
        <authorList>
            <person name="Wingfield B.D."/>
            <person name="Bills G.F."/>
            <person name="Dong Y."/>
            <person name="Huang W."/>
            <person name="Nel W.J."/>
            <person name="Swalarsk-Parry B.S."/>
            <person name="Vaghefi N."/>
            <person name="Wilken P.M."/>
            <person name="An Z."/>
            <person name="de Beer Z.W."/>
            <person name="De Vos L."/>
            <person name="Chen L."/>
            <person name="Duong T.A."/>
            <person name="Gao Y."/>
            <person name="Hammerbacher A."/>
            <person name="Kikkert J.R."/>
            <person name="Li Y."/>
            <person name="Li H."/>
            <person name="Li K."/>
            <person name="Li Q."/>
            <person name="Liu X."/>
            <person name="Ma X."/>
            <person name="Naidoo K."/>
            <person name="Pethybridge S.J."/>
            <person name="Sun J."/>
            <person name="Steenkamp E.T."/>
            <person name="van der Nest M.A."/>
            <person name="van Wyk S."/>
            <person name="Wingfield M.J."/>
            <person name="Xiong C."/>
            <person name="Yue Q."/>
            <person name="Zhang X."/>
        </authorList>
    </citation>
    <scope>NUCLEOTIDE SEQUENCE [LARGE SCALE GENOMIC DNA]</scope>
    <source>
        <strain evidence="10 11">BP5796</strain>
    </source>
</reference>
<keyword evidence="6" id="KW-0408">Iron</keyword>
<sequence>MGLLLLQTLMLPLIIPSSSVVLGAWLPSPESPNHTPDALFDLDAPPNFDWISHHDWIPAALVVNSSRSPCPMLNTLANHGFLPRSGRNITKDMLNTAQVTVLNMSPDLASKTTNAMVAKLGSPVNESTAFNLDEFAAHDATEHDASLTRLDEIQGSVIDVDPGLVHLLLADSQEPWLNTKSIGRSRFRRENESTAIGSPVLSSAFTSFAQLEASFIVLIFGLGGGDAIDERWAPKEQVKEWLNEERFPIDMGYNRSEIALTIDLQQSIINGIKQSYQELGGK</sequence>
<organism evidence="10 11">
    <name type="scientific">Coleophoma crateriformis</name>
    <dbReference type="NCBI Taxonomy" id="565419"/>
    <lineage>
        <taxon>Eukaryota</taxon>
        <taxon>Fungi</taxon>
        <taxon>Dikarya</taxon>
        <taxon>Ascomycota</taxon>
        <taxon>Pezizomycotina</taxon>
        <taxon>Leotiomycetes</taxon>
        <taxon>Helotiales</taxon>
        <taxon>Dermateaceae</taxon>
        <taxon>Coleophoma</taxon>
    </lineage>
</organism>
<evidence type="ECO:0000313" key="10">
    <source>
        <dbReference type="EMBL" id="RDW85956.1"/>
    </source>
</evidence>
<dbReference type="InterPro" id="IPR000028">
    <property type="entry name" value="Chloroperoxidase"/>
</dbReference>
<dbReference type="InterPro" id="IPR036851">
    <property type="entry name" value="Chloroperoxidase-like_sf"/>
</dbReference>
<dbReference type="EMBL" id="PDLN01000005">
    <property type="protein sequence ID" value="RDW85956.1"/>
    <property type="molecule type" value="Genomic_DNA"/>
</dbReference>
<dbReference type="PANTHER" id="PTHR33577">
    <property type="entry name" value="STERIGMATOCYSTIN BIOSYNTHESIS PEROXIDASE STCC-RELATED"/>
    <property type="match status" value="1"/>
</dbReference>
<gene>
    <name evidence="10" type="ORF">BP5796_04281</name>
</gene>
<keyword evidence="5" id="KW-0560">Oxidoreductase</keyword>
<evidence type="ECO:0000256" key="6">
    <source>
        <dbReference type="ARBA" id="ARBA00023004"/>
    </source>
</evidence>
<dbReference type="OrthoDB" id="407298at2759"/>
<evidence type="ECO:0000256" key="1">
    <source>
        <dbReference type="ARBA" id="ARBA00001970"/>
    </source>
</evidence>
<comment type="cofactor">
    <cofactor evidence="1">
        <name>heme b</name>
        <dbReference type="ChEBI" id="CHEBI:60344"/>
    </cofactor>
</comment>
<evidence type="ECO:0000259" key="9">
    <source>
        <dbReference type="PROSITE" id="PS51405"/>
    </source>
</evidence>
<evidence type="ECO:0000256" key="4">
    <source>
        <dbReference type="ARBA" id="ARBA00022723"/>
    </source>
</evidence>